<reference evidence="1 2" key="1">
    <citation type="submission" date="2015-01" db="EMBL/GenBank/DDBJ databases">
        <title>Genome Assembly of Bacillus badius MTCC 1458.</title>
        <authorList>
            <person name="Verma A."/>
            <person name="Khatri I."/>
            <person name="Mual P."/>
            <person name="Subramanian S."/>
            <person name="Krishnamurthi S."/>
        </authorList>
    </citation>
    <scope>NUCLEOTIDE SEQUENCE [LARGE SCALE GENOMIC DNA]</scope>
    <source>
        <strain evidence="1 2">MTCC 1458</strain>
    </source>
</reference>
<accession>A0ABR5AT51</accession>
<organism evidence="1 2">
    <name type="scientific">Bacillus badius</name>
    <dbReference type="NCBI Taxonomy" id="1455"/>
    <lineage>
        <taxon>Bacteria</taxon>
        <taxon>Bacillati</taxon>
        <taxon>Bacillota</taxon>
        <taxon>Bacilli</taxon>
        <taxon>Bacillales</taxon>
        <taxon>Bacillaceae</taxon>
        <taxon>Pseudobacillus</taxon>
    </lineage>
</organism>
<evidence type="ECO:0000313" key="2">
    <source>
        <dbReference type="Proteomes" id="UP000031982"/>
    </source>
</evidence>
<dbReference type="EMBL" id="JXLP01000011">
    <property type="protein sequence ID" value="KIL77930.1"/>
    <property type="molecule type" value="Genomic_DNA"/>
</dbReference>
<keyword evidence="2" id="KW-1185">Reference proteome</keyword>
<dbReference type="Proteomes" id="UP000031982">
    <property type="component" value="Unassembled WGS sequence"/>
</dbReference>
<protein>
    <recommendedName>
        <fullName evidence="3">Mobile element protein</fullName>
    </recommendedName>
</protein>
<evidence type="ECO:0000313" key="1">
    <source>
        <dbReference type="EMBL" id="KIL77930.1"/>
    </source>
</evidence>
<gene>
    <name evidence="1" type="ORF">SD77_0909</name>
</gene>
<evidence type="ECO:0008006" key="3">
    <source>
        <dbReference type="Google" id="ProtNLM"/>
    </source>
</evidence>
<name>A0ABR5AT51_BACBA</name>
<sequence>MPAKDEKYKKCKTGQLKIMRLSCFSVIARTSKRMAVYEYQNEAILANKITDGEPKRLLAA</sequence>
<comment type="caution">
    <text evidence="1">The sequence shown here is derived from an EMBL/GenBank/DDBJ whole genome shotgun (WGS) entry which is preliminary data.</text>
</comment>
<proteinExistence type="predicted"/>